<name>A0A520MQZ1_9GAMM</name>
<keyword evidence="2" id="KW-0472">Membrane</keyword>
<dbReference type="Gene3D" id="1.20.1250.20">
    <property type="entry name" value="MFS general substrate transporter like domains"/>
    <property type="match status" value="2"/>
</dbReference>
<evidence type="ECO:0000256" key="2">
    <source>
        <dbReference type="SAM" id="Phobius"/>
    </source>
</evidence>
<comment type="similarity">
    <text evidence="1">Belongs to the sodium:galactoside symporter (TC 2.A.2) family.</text>
</comment>
<feature type="transmembrane region" description="Helical" evidence="2">
    <location>
        <begin position="106"/>
        <end position="131"/>
    </location>
</feature>
<dbReference type="CDD" id="cd17332">
    <property type="entry name" value="MFS_MelB_like"/>
    <property type="match status" value="1"/>
</dbReference>
<dbReference type="InterPro" id="IPR001927">
    <property type="entry name" value="Na/Gal_symport"/>
</dbReference>
<accession>A0A520MQZ1</accession>
<dbReference type="PANTHER" id="PTHR11328">
    <property type="entry name" value="MAJOR FACILITATOR SUPERFAMILY DOMAIN-CONTAINING PROTEIN"/>
    <property type="match status" value="1"/>
</dbReference>
<feature type="transmembrane region" description="Helical" evidence="2">
    <location>
        <begin position="152"/>
        <end position="173"/>
    </location>
</feature>
<dbReference type="Proteomes" id="UP000316449">
    <property type="component" value="Unassembled WGS sequence"/>
</dbReference>
<dbReference type="SUPFAM" id="SSF103473">
    <property type="entry name" value="MFS general substrate transporter"/>
    <property type="match status" value="1"/>
</dbReference>
<feature type="transmembrane region" description="Helical" evidence="2">
    <location>
        <begin position="323"/>
        <end position="343"/>
    </location>
</feature>
<feature type="transmembrane region" description="Helical" evidence="2">
    <location>
        <begin position="82"/>
        <end position="100"/>
    </location>
</feature>
<evidence type="ECO:0000313" key="4">
    <source>
        <dbReference type="Proteomes" id="UP000316449"/>
    </source>
</evidence>
<comment type="caution">
    <text evidence="3">The sequence shown here is derived from an EMBL/GenBank/DDBJ whole genome shotgun (WGS) entry which is preliminary data.</text>
</comment>
<keyword evidence="2" id="KW-0812">Transmembrane</keyword>
<feature type="transmembrane region" description="Helical" evidence="2">
    <location>
        <begin position="364"/>
        <end position="388"/>
    </location>
</feature>
<dbReference type="EMBL" id="SHBK01000032">
    <property type="protein sequence ID" value="RZO23646.1"/>
    <property type="molecule type" value="Genomic_DNA"/>
</dbReference>
<feature type="transmembrane region" description="Helical" evidence="2">
    <location>
        <begin position="408"/>
        <end position="430"/>
    </location>
</feature>
<protein>
    <submittedName>
        <fullName evidence="3">MFS transporter</fullName>
    </submittedName>
</protein>
<feature type="transmembrane region" description="Helical" evidence="2">
    <location>
        <begin position="297"/>
        <end position="317"/>
    </location>
</feature>
<feature type="transmembrane region" description="Helical" evidence="2">
    <location>
        <begin position="12"/>
        <end position="36"/>
    </location>
</feature>
<dbReference type="NCBIfam" id="TIGR00792">
    <property type="entry name" value="gph"/>
    <property type="match status" value="1"/>
</dbReference>
<feature type="transmembrane region" description="Helical" evidence="2">
    <location>
        <begin position="42"/>
        <end position="61"/>
    </location>
</feature>
<dbReference type="PANTHER" id="PTHR11328:SF24">
    <property type="entry name" value="MAJOR FACILITATOR SUPERFAMILY (MFS) PROFILE DOMAIN-CONTAINING PROTEIN"/>
    <property type="match status" value="1"/>
</dbReference>
<dbReference type="InterPro" id="IPR039672">
    <property type="entry name" value="MFS_2"/>
</dbReference>
<evidence type="ECO:0000256" key="1">
    <source>
        <dbReference type="ARBA" id="ARBA00009617"/>
    </source>
</evidence>
<evidence type="ECO:0000313" key="3">
    <source>
        <dbReference type="EMBL" id="RZO23646.1"/>
    </source>
</evidence>
<dbReference type="Pfam" id="PF13347">
    <property type="entry name" value="MFS_2"/>
    <property type="match status" value="1"/>
</dbReference>
<dbReference type="GO" id="GO:0015293">
    <property type="term" value="F:symporter activity"/>
    <property type="evidence" value="ECO:0007669"/>
    <property type="project" value="InterPro"/>
</dbReference>
<dbReference type="GO" id="GO:0006814">
    <property type="term" value="P:sodium ion transport"/>
    <property type="evidence" value="ECO:0007669"/>
    <property type="project" value="InterPro"/>
</dbReference>
<dbReference type="GO" id="GO:0005886">
    <property type="term" value="C:plasma membrane"/>
    <property type="evidence" value="ECO:0007669"/>
    <property type="project" value="TreeGrafter"/>
</dbReference>
<organism evidence="3 4">
    <name type="scientific">SAR86 cluster bacterium</name>
    <dbReference type="NCBI Taxonomy" id="2030880"/>
    <lineage>
        <taxon>Bacteria</taxon>
        <taxon>Pseudomonadati</taxon>
        <taxon>Pseudomonadota</taxon>
        <taxon>Gammaproteobacteria</taxon>
        <taxon>SAR86 cluster</taxon>
    </lineage>
</organism>
<gene>
    <name evidence="3" type="ORF">EVA98_02560</name>
</gene>
<feature type="transmembrane region" description="Helical" evidence="2">
    <location>
        <begin position="230"/>
        <end position="249"/>
    </location>
</feature>
<feature type="transmembrane region" description="Helical" evidence="2">
    <location>
        <begin position="269"/>
        <end position="290"/>
    </location>
</feature>
<sequence length="452" mass="50085">MISNTVSNKVRAAYGIGDYAICLYWSGVGLYLLYFYTDVVGITPLLAGWIYALGIAWDAITDPFMGYLAERTRTKMGSYRPYIFYGAIPLALSFVLLFWVPPFAGITLFIFLLTVNLLHRTCFTIVSVPYSSLTARITDDSDERTKLTTARMIGASFGTLSVSALGFPIVLWFGGGDEAIGFIFLGMICGLTAILVLSITVRFVKEREFNFSSAQIPSFSKVSRSVAQNYPFWIVFGSILILGSTSIMFNNNLIYYVKYSLDLHEYQGLILGVSSGAALLAIPFWAYAALKIGKRNSWMAAMILLLAGFLVFYFYPIASLNELLLVLGFIGIGNGATGVLFWSMLPDTIEYGEWKTQVRTESSLYGFMTFAQKGAIAFAAILLGMALTQIGFEPNEVQSEETLSGLKFIMTWIPLTGIFISFILVSFYPIDKSFHQKLINEIEARKLGNASN</sequence>
<proteinExistence type="inferred from homology"/>
<feature type="transmembrane region" description="Helical" evidence="2">
    <location>
        <begin position="179"/>
        <end position="204"/>
    </location>
</feature>
<dbReference type="GO" id="GO:0008643">
    <property type="term" value="P:carbohydrate transport"/>
    <property type="evidence" value="ECO:0007669"/>
    <property type="project" value="InterPro"/>
</dbReference>
<dbReference type="AlphaFoldDB" id="A0A520MQZ1"/>
<keyword evidence="2" id="KW-1133">Transmembrane helix</keyword>
<dbReference type="InterPro" id="IPR036259">
    <property type="entry name" value="MFS_trans_sf"/>
</dbReference>
<reference evidence="3 4" key="1">
    <citation type="submission" date="2019-02" db="EMBL/GenBank/DDBJ databases">
        <title>Prokaryotic population dynamics and viral predation in marine succession experiment using metagenomics: the confinement effect.</title>
        <authorList>
            <person name="Haro-Moreno J.M."/>
            <person name="Rodriguez-Valera F."/>
            <person name="Lopez-Perez M."/>
        </authorList>
    </citation>
    <scope>NUCLEOTIDE SEQUENCE [LARGE SCALE GENOMIC DNA]</scope>
    <source>
        <strain evidence="3">MED-G165</strain>
    </source>
</reference>